<gene>
    <name evidence="1" type="ORF">FAJ36_05850</name>
</gene>
<evidence type="ECO:0000313" key="2">
    <source>
        <dbReference type="Proteomes" id="UP000305785"/>
    </source>
</evidence>
<proteinExistence type="predicted"/>
<sequence>MPQRYKKKSVIFEFFLKNLLTIYHIYIKEDKYHDNSLLKKSIQLHFKQTMTSFELFNGTKNRATKTL</sequence>
<accession>A0A4T2H0H2</accession>
<dbReference type="EMBL" id="SSXN01000006">
    <property type="protein sequence ID" value="TII05398.1"/>
    <property type="molecule type" value="Genomic_DNA"/>
</dbReference>
<dbReference type="AlphaFoldDB" id="A0A4T2H0H2"/>
<reference evidence="1 2" key="1">
    <citation type="submission" date="2019-04" db="EMBL/GenBank/DDBJ databases">
        <title>Genome analysis of Streptococcus suis strain WUSS330.</title>
        <authorList>
            <person name="Chen H."/>
            <person name="Gao X."/>
            <person name="Wu Z."/>
        </authorList>
    </citation>
    <scope>NUCLEOTIDE SEQUENCE [LARGE SCALE GENOMIC DNA]</scope>
    <source>
        <strain evidence="1 2">WUSS330</strain>
    </source>
</reference>
<comment type="caution">
    <text evidence="1">The sequence shown here is derived from an EMBL/GenBank/DDBJ whole genome shotgun (WGS) entry which is preliminary data.</text>
</comment>
<name>A0A4T2H0H2_STRSU</name>
<organism evidence="1 2">
    <name type="scientific">Streptococcus suis</name>
    <dbReference type="NCBI Taxonomy" id="1307"/>
    <lineage>
        <taxon>Bacteria</taxon>
        <taxon>Bacillati</taxon>
        <taxon>Bacillota</taxon>
        <taxon>Bacilli</taxon>
        <taxon>Lactobacillales</taxon>
        <taxon>Streptococcaceae</taxon>
        <taxon>Streptococcus</taxon>
    </lineage>
</organism>
<evidence type="ECO:0000313" key="1">
    <source>
        <dbReference type="EMBL" id="TII05398.1"/>
    </source>
</evidence>
<dbReference type="Proteomes" id="UP000305785">
    <property type="component" value="Unassembled WGS sequence"/>
</dbReference>
<protein>
    <submittedName>
        <fullName evidence="1">Uncharacterized protein</fullName>
    </submittedName>
</protein>